<evidence type="ECO:0000259" key="4">
    <source>
        <dbReference type="PROSITE" id="PS51118"/>
    </source>
</evidence>
<keyword evidence="1" id="KW-0805">Transcription regulation</keyword>
<dbReference type="InterPro" id="IPR036390">
    <property type="entry name" value="WH_DNA-bd_sf"/>
</dbReference>
<keyword evidence="2" id="KW-0238">DNA-binding</keyword>
<dbReference type="RefSeq" id="WP_267476159.1">
    <property type="nucleotide sequence ID" value="NZ_AZFQ01000053.1"/>
</dbReference>
<dbReference type="AlphaFoldDB" id="A0A0R1UVN0"/>
<sequence>MVQSTSNWSCGVASVMDIFGGKWKLNILWRISQHEGLGFNQLKREVEGITNIMLTRAIKTLVAENLIIRKELKVTPPRTEYYLTASAKSLLPIMAALNEWGKDNL</sequence>
<dbReference type="PANTHER" id="PTHR33204">
    <property type="entry name" value="TRANSCRIPTIONAL REGULATOR, MARR FAMILY"/>
    <property type="match status" value="1"/>
</dbReference>
<name>A0A0R1UVN0_9LACO</name>
<dbReference type="SUPFAM" id="SSF46785">
    <property type="entry name" value="Winged helix' DNA-binding domain"/>
    <property type="match status" value="1"/>
</dbReference>
<protein>
    <recommendedName>
        <fullName evidence="4">HTH hxlR-type domain-containing protein</fullName>
    </recommendedName>
</protein>
<evidence type="ECO:0000256" key="3">
    <source>
        <dbReference type="ARBA" id="ARBA00023163"/>
    </source>
</evidence>
<keyword evidence="3" id="KW-0804">Transcription</keyword>
<dbReference type="Pfam" id="PF01638">
    <property type="entry name" value="HxlR"/>
    <property type="match status" value="1"/>
</dbReference>
<dbReference type="GeneID" id="98308976"/>
<accession>A0A0R1UVN0</accession>
<dbReference type="PROSITE" id="PS51118">
    <property type="entry name" value="HTH_HXLR"/>
    <property type="match status" value="1"/>
</dbReference>
<dbReference type="PANTHER" id="PTHR33204:SF29">
    <property type="entry name" value="TRANSCRIPTIONAL REGULATOR"/>
    <property type="match status" value="1"/>
</dbReference>
<proteinExistence type="predicted"/>
<dbReference type="Proteomes" id="UP000051166">
    <property type="component" value="Unassembled WGS sequence"/>
</dbReference>
<dbReference type="EMBL" id="AZFQ01000053">
    <property type="protein sequence ID" value="KRL97175.1"/>
    <property type="molecule type" value="Genomic_DNA"/>
</dbReference>
<reference evidence="5 6" key="1">
    <citation type="journal article" date="2015" name="Genome Announc.">
        <title>Expanding the biotechnology potential of lactobacilli through comparative genomics of 213 strains and associated genera.</title>
        <authorList>
            <person name="Sun Z."/>
            <person name="Harris H.M."/>
            <person name="McCann A."/>
            <person name="Guo C."/>
            <person name="Argimon S."/>
            <person name="Zhang W."/>
            <person name="Yang X."/>
            <person name="Jeffery I.B."/>
            <person name="Cooney J.C."/>
            <person name="Kagawa T.F."/>
            <person name="Liu W."/>
            <person name="Song Y."/>
            <person name="Salvetti E."/>
            <person name="Wrobel A."/>
            <person name="Rasinkangas P."/>
            <person name="Parkhill J."/>
            <person name="Rea M.C."/>
            <person name="O'Sullivan O."/>
            <person name="Ritari J."/>
            <person name="Douillard F.P."/>
            <person name="Paul Ross R."/>
            <person name="Yang R."/>
            <person name="Briner A.E."/>
            <person name="Felis G.E."/>
            <person name="de Vos W.M."/>
            <person name="Barrangou R."/>
            <person name="Klaenhammer T.R."/>
            <person name="Caufield P.W."/>
            <person name="Cui Y."/>
            <person name="Zhang H."/>
            <person name="O'Toole P.W."/>
        </authorList>
    </citation>
    <scope>NUCLEOTIDE SEQUENCE [LARGE SCALE GENOMIC DNA]</scope>
    <source>
        <strain evidence="5 6">DSM 16230</strain>
    </source>
</reference>
<evidence type="ECO:0000313" key="6">
    <source>
        <dbReference type="Proteomes" id="UP000051166"/>
    </source>
</evidence>
<dbReference type="STRING" id="1423801.FD50_GL001729"/>
<dbReference type="InterPro" id="IPR002577">
    <property type="entry name" value="HTH_HxlR"/>
</dbReference>
<gene>
    <name evidence="5" type="ORF">FD50_GL001729</name>
</gene>
<evidence type="ECO:0000256" key="1">
    <source>
        <dbReference type="ARBA" id="ARBA00023015"/>
    </source>
</evidence>
<evidence type="ECO:0000256" key="2">
    <source>
        <dbReference type="ARBA" id="ARBA00023125"/>
    </source>
</evidence>
<dbReference type="GO" id="GO:0003677">
    <property type="term" value="F:DNA binding"/>
    <property type="evidence" value="ECO:0007669"/>
    <property type="project" value="UniProtKB-KW"/>
</dbReference>
<organism evidence="5 6">
    <name type="scientific">Liquorilactobacillus satsumensis DSM 16230 = JCM 12392</name>
    <dbReference type="NCBI Taxonomy" id="1423801"/>
    <lineage>
        <taxon>Bacteria</taxon>
        <taxon>Bacillati</taxon>
        <taxon>Bacillota</taxon>
        <taxon>Bacilli</taxon>
        <taxon>Lactobacillales</taxon>
        <taxon>Lactobacillaceae</taxon>
        <taxon>Liquorilactobacillus</taxon>
    </lineage>
</organism>
<dbReference type="PATRIC" id="fig|1423801.4.peg.1768"/>
<dbReference type="InterPro" id="IPR036388">
    <property type="entry name" value="WH-like_DNA-bd_sf"/>
</dbReference>
<evidence type="ECO:0000313" key="5">
    <source>
        <dbReference type="EMBL" id="KRL97175.1"/>
    </source>
</evidence>
<keyword evidence="6" id="KW-1185">Reference proteome</keyword>
<comment type="caution">
    <text evidence="5">The sequence shown here is derived from an EMBL/GenBank/DDBJ whole genome shotgun (WGS) entry which is preliminary data.</text>
</comment>
<dbReference type="Gene3D" id="1.10.10.10">
    <property type="entry name" value="Winged helix-like DNA-binding domain superfamily/Winged helix DNA-binding domain"/>
    <property type="match status" value="1"/>
</dbReference>
<feature type="domain" description="HTH hxlR-type" evidence="4">
    <location>
        <begin position="10"/>
        <end position="105"/>
    </location>
</feature>